<gene>
    <name evidence="1" type="ORF">M4486_18430</name>
</gene>
<evidence type="ECO:0000313" key="1">
    <source>
        <dbReference type="EMBL" id="UQN29581.1"/>
    </source>
</evidence>
<reference evidence="1" key="1">
    <citation type="submission" date="2022-05" db="EMBL/GenBank/DDBJ databases">
        <title>Genomic analysis of Brachybacterium sp. CBA3104.</title>
        <authorList>
            <person name="Roh S.W."/>
            <person name="Kim Y.B."/>
            <person name="Kim Y."/>
        </authorList>
    </citation>
    <scope>NUCLEOTIDE SEQUENCE</scope>
    <source>
        <strain evidence="1">CBA3104</strain>
    </source>
</reference>
<protein>
    <submittedName>
        <fullName evidence="1">Uncharacterized protein</fullName>
    </submittedName>
</protein>
<dbReference type="RefSeq" id="WP_249478774.1">
    <property type="nucleotide sequence ID" value="NZ_CP097218.1"/>
</dbReference>
<proteinExistence type="predicted"/>
<keyword evidence="2" id="KW-1185">Reference proteome</keyword>
<organism evidence="1 2">
    <name type="scientific">Brachybacterium kimchii</name>
    <dbReference type="NCBI Taxonomy" id="2942909"/>
    <lineage>
        <taxon>Bacteria</taxon>
        <taxon>Bacillati</taxon>
        <taxon>Actinomycetota</taxon>
        <taxon>Actinomycetes</taxon>
        <taxon>Micrococcales</taxon>
        <taxon>Dermabacteraceae</taxon>
        <taxon>Brachybacterium</taxon>
    </lineage>
</organism>
<accession>A0ABY4N655</accession>
<dbReference type="Proteomes" id="UP001055868">
    <property type="component" value="Chromosome"/>
</dbReference>
<sequence>MNTTTTHKFDEQGKAEYAEEIHRRWEAGVLETGEAVYLLAILEYVDEDGIIPTWITEEWEGAEGVTG</sequence>
<dbReference type="EMBL" id="CP097218">
    <property type="protein sequence ID" value="UQN29581.1"/>
    <property type="molecule type" value="Genomic_DNA"/>
</dbReference>
<evidence type="ECO:0000313" key="2">
    <source>
        <dbReference type="Proteomes" id="UP001055868"/>
    </source>
</evidence>
<name>A0ABY4N655_9MICO</name>